<evidence type="ECO:0000313" key="9">
    <source>
        <dbReference type="Proteomes" id="UP001523392"/>
    </source>
</evidence>
<dbReference type="Gene3D" id="3.40.30.10">
    <property type="entry name" value="Glutaredoxin"/>
    <property type="match status" value="1"/>
</dbReference>
<dbReference type="Pfam" id="PF13462">
    <property type="entry name" value="Thioredoxin_4"/>
    <property type="match status" value="1"/>
</dbReference>
<feature type="signal peptide" evidence="6">
    <location>
        <begin position="1"/>
        <end position="22"/>
    </location>
</feature>
<accession>A0ABT1D749</accession>
<sequence>MSPTRRAILAAPALLLPGLALAQAPDPRLAERGVGPADAPVRVQEFFSLTCSHCAAFHREVFPKVKAELVDKGAIRLIWRDFPLDRLALTAAQVARSLPEGQYEAFIGTLLNNQDRWAFSRDPMAGLAQMAGLAGMPRPKFDEVVADDSLARAILEQRSVAEREYEIRATPTFSFRAGDRAPRNQSGSIPFERFQALVEEAKKA</sequence>
<dbReference type="SUPFAM" id="SSF52833">
    <property type="entry name" value="Thioredoxin-like"/>
    <property type="match status" value="1"/>
</dbReference>
<evidence type="ECO:0000256" key="4">
    <source>
        <dbReference type="ARBA" id="ARBA00023157"/>
    </source>
</evidence>
<comment type="caution">
    <text evidence="8">The sequence shown here is derived from an EMBL/GenBank/DDBJ whole genome shotgun (WGS) entry which is preliminary data.</text>
</comment>
<dbReference type="InterPro" id="IPR036249">
    <property type="entry name" value="Thioredoxin-like_sf"/>
</dbReference>
<evidence type="ECO:0000313" key="8">
    <source>
        <dbReference type="EMBL" id="MCO6417736.1"/>
    </source>
</evidence>
<evidence type="ECO:0000256" key="3">
    <source>
        <dbReference type="ARBA" id="ARBA00023002"/>
    </source>
</evidence>
<name>A0ABT1D749_9PROT</name>
<keyword evidence="2 6" id="KW-0732">Signal</keyword>
<feature type="chain" id="PRO_5046232748" evidence="6">
    <location>
        <begin position="23"/>
        <end position="204"/>
    </location>
</feature>
<comment type="similarity">
    <text evidence="1">Belongs to the thioredoxin family. DsbA subfamily.</text>
</comment>
<keyword evidence="3" id="KW-0560">Oxidoreductase</keyword>
<reference evidence="8 9" key="1">
    <citation type="submission" date="2021-12" db="EMBL/GenBank/DDBJ databases">
        <title>Siccirubricoccus leaddurans sp. nov., a high concentration Zn2+ tolerance bacterium.</title>
        <authorList>
            <person name="Cao Y."/>
        </authorList>
    </citation>
    <scope>NUCLEOTIDE SEQUENCE [LARGE SCALE GENOMIC DNA]</scope>
    <source>
        <strain evidence="8 9">KC 17139</strain>
    </source>
</reference>
<dbReference type="RefSeq" id="WP_252954372.1">
    <property type="nucleotide sequence ID" value="NZ_JAFIRR010000103.1"/>
</dbReference>
<dbReference type="InterPro" id="IPR012336">
    <property type="entry name" value="Thioredoxin-like_fold"/>
</dbReference>
<evidence type="ECO:0000259" key="7">
    <source>
        <dbReference type="Pfam" id="PF13462"/>
    </source>
</evidence>
<organism evidence="8 9">
    <name type="scientific">Siccirubricoccus soli</name>
    <dbReference type="NCBI Taxonomy" id="2899147"/>
    <lineage>
        <taxon>Bacteria</taxon>
        <taxon>Pseudomonadati</taxon>
        <taxon>Pseudomonadota</taxon>
        <taxon>Alphaproteobacteria</taxon>
        <taxon>Acetobacterales</taxon>
        <taxon>Roseomonadaceae</taxon>
        <taxon>Siccirubricoccus</taxon>
    </lineage>
</organism>
<gene>
    <name evidence="8" type="ORF">JYK14_16435</name>
</gene>
<evidence type="ECO:0000256" key="2">
    <source>
        <dbReference type="ARBA" id="ARBA00022729"/>
    </source>
</evidence>
<evidence type="ECO:0000256" key="5">
    <source>
        <dbReference type="ARBA" id="ARBA00023284"/>
    </source>
</evidence>
<keyword evidence="5" id="KW-0676">Redox-active center</keyword>
<keyword evidence="9" id="KW-1185">Reference proteome</keyword>
<dbReference type="PANTHER" id="PTHR13887:SF14">
    <property type="entry name" value="DISULFIDE BOND FORMATION PROTEIN D"/>
    <property type="match status" value="1"/>
</dbReference>
<evidence type="ECO:0000256" key="6">
    <source>
        <dbReference type="SAM" id="SignalP"/>
    </source>
</evidence>
<proteinExistence type="inferred from homology"/>
<keyword evidence="4" id="KW-1015">Disulfide bond</keyword>
<feature type="domain" description="Thioredoxin-like fold" evidence="7">
    <location>
        <begin position="33"/>
        <end position="174"/>
    </location>
</feature>
<evidence type="ECO:0000256" key="1">
    <source>
        <dbReference type="ARBA" id="ARBA00005791"/>
    </source>
</evidence>
<dbReference type="Proteomes" id="UP001523392">
    <property type="component" value="Unassembled WGS sequence"/>
</dbReference>
<dbReference type="EMBL" id="JAFIRR010000103">
    <property type="protein sequence ID" value="MCO6417736.1"/>
    <property type="molecule type" value="Genomic_DNA"/>
</dbReference>
<protein>
    <submittedName>
        <fullName evidence="8">DsbA family protein</fullName>
    </submittedName>
</protein>
<dbReference type="PANTHER" id="PTHR13887">
    <property type="entry name" value="GLUTATHIONE S-TRANSFERASE KAPPA"/>
    <property type="match status" value="1"/>
</dbReference>